<sequence>MHWAGAAPKSPARGGLITEQTRGLLGHMLVFARQAVTTVRDLSYSFIRWVFDRTLGALYRAARNAIDYLN</sequence>
<keyword evidence="2" id="KW-1185">Reference proteome</keyword>
<protein>
    <submittedName>
        <fullName evidence="1">Uncharacterized protein</fullName>
    </submittedName>
</protein>
<evidence type="ECO:0000313" key="2">
    <source>
        <dbReference type="Proteomes" id="UP000198773"/>
    </source>
</evidence>
<organism evidence="1 2">
    <name type="scientific">Alkalimonas amylolytica</name>
    <dbReference type="NCBI Taxonomy" id="152573"/>
    <lineage>
        <taxon>Bacteria</taxon>
        <taxon>Pseudomonadati</taxon>
        <taxon>Pseudomonadota</taxon>
        <taxon>Gammaproteobacteria</taxon>
        <taxon>Alkalimonas</taxon>
    </lineage>
</organism>
<proteinExistence type="predicted"/>
<dbReference type="AlphaFoldDB" id="A0A1H4FNW8"/>
<evidence type="ECO:0000313" key="1">
    <source>
        <dbReference type="EMBL" id="SEA98994.1"/>
    </source>
</evidence>
<accession>A0A1H4FNW8</accession>
<gene>
    <name evidence="1" type="ORF">SAMN04488051_1125</name>
</gene>
<dbReference type="EMBL" id="FNRM01000012">
    <property type="protein sequence ID" value="SEA98994.1"/>
    <property type="molecule type" value="Genomic_DNA"/>
</dbReference>
<dbReference type="Proteomes" id="UP000198773">
    <property type="component" value="Unassembled WGS sequence"/>
</dbReference>
<name>A0A1H4FNW8_ALKAM</name>
<dbReference type="RefSeq" id="WP_091345007.1">
    <property type="nucleotide sequence ID" value="NZ_FNRM01000012.1"/>
</dbReference>
<reference evidence="1" key="1">
    <citation type="submission" date="2016-10" db="EMBL/GenBank/DDBJ databases">
        <authorList>
            <person name="de Groot N.N."/>
        </authorList>
    </citation>
    <scope>NUCLEOTIDE SEQUENCE [LARGE SCALE GENOMIC DNA]</scope>
    <source>
        <strain evidence="1">CGMCC 1.3430</strain>
    </source>
</reference>